<dbReference type="AlphaFoldDB" id="A0A370NLW6"/>
<name>A0A370NLW6_9BURK</name>
<dbReference type="EMBL" id="QKWJ01000059">
    <property type="protein sequence ID" value="RDK06595.1"/>
    <property type="molecule type" value="Genomic_DNA"/>
</dbReference>
<sequence length="127" mass="13912">MTSSSFATTSARGQQLAPKEMLHFIRAMVENILKEAGRDPRGGDTAVERQLSLLLRHALATRSLTDIALVLGSAAELMIFPEQEVLEQCTAVVQTSDQPALRGLLWAVRHRCSRGGKKTRRFGVGPQ</sequence>
<dbReference type="Proteomes" id="UP000255165">
    <property type="component" value="Unassembled WGS sequence"/>
</dbReference>
<evidence type="ECO:0000313" key="2">
    <source>
        <dbReference type="Proteomes" id="UP000255165"/>
    </source>
</evidence>
<evidence type="ECO:0000313" key="1">
    <source>
        <dbReference type="EMBL" id="RDK06595.1"/>
    </source>
</evidence>
<accession>A0A370NLW6</accession>
<reference evidence="2" key="1">
    <citation type="submission" date="2018-06" db="EMBL/GenBank/DDBJ databases">
        <authorList>
            <person name="Feng T."/>
            <person name="Jeon C.O."/>
        </authorList>
    </citation>
    <scope>NUCLEOTIDE SEQUENCE [LARGE SCALE GENOMIC DNA]</scope>
    <source>
        <strain evidence="2">S23</strain>
    </source>
</reference>
<protein>
    <submittedName>
        <fullName evidence="1">Uncharacterized protein</fullName>
    </submittedName>
</protein>
<gene>
    <name evidence="1" type="ORF">DN412_30635</name>
</gene>
<comment type="caution">
    <text evidence="1">The sequence shown here is derived from an EMBL/GenBank/DDBJ whole genome shotgun (WGS) entry which is preliminary data.</text>
</comment>
<organism evidence="1 2">
    <name type="scientific">Cupriavidus lacunae</name>
    <dbReference type="NCBI Taxonomy" id="2666307"/>
    <lineage>
        <taxon>Bacteria</taxon>
        <taxon>Pseudomonadati</taxon>
        <taxon>Pseudomonadota</taxon>
        <taxon>Betaproteobacteria</taxon>
        <taxon>Burkholderiales</taxon>
        <taxon>Burkholderiaceae</taxon>
        <taxon>Cupriavidus</taxon>
    </lineage>
</organism>
<proteinExistence type="predicted"/>
<keyword evidence="2" id="KW-1185">Reference proteome</keyword>